<keyword evidence="1" id="KW-1133">Transmembrane helix</keyword>
<feature type="transmembrane region" description="Helical" evidence="1">
    <location>
        <begin position="59"/>
        <end position="80"/>
    </location>
</feature>
<dbReference type="Proteomes" id="UP000249890">
    <property type="component" value="Chromosome"/>
</dbReference>
<organism evidence="2 3">
    <name type="scientific">Paenibacillus donghaensis</name>
    <dbReference type="NCBI Taxonomy" id="414771"/>
    <lineage>
        <taxon>Bacteria</taxon>
        <taxon>Bacillati</taxon>
        <taxon>Bacillota</taxon>
        <taxon>Bacilli</taxon>
        <taxon>Bacillales</taxon>
        <taxon>Paenibacillaceae</taxon>
        <taxon>Paenibacillus</taxon>
    </lineage>
</organism>
<feature type="transmembrane region" description="Helical" evidence="1">
    <location>
        <begin position="92"/>
        <end position="113"/>
    </location>
</feature>
<dbReference type="RefSeq" id="WP_087915251.1">
    <property type="nucleotide sequence ID" value="NZ_CP021780.1"/>
</dbReference>
<keyword evidence="1" id="KW-0472">Membrane</keyword>
<evidence type="ECO:0000256" key="1">
    <source>
        <dbReference type="SAM" id="Phobius"/>
    </source>
</evidence>
<proteinExistence type="predicted"/>
<protein>
    <recommendedName>
        <fullName evidence="4">DUF3784 domain-containing protein</fullName>
    </recommendedName>
</protein>
<evidence type="ECO:0000313" key="2">
    <source>
        <dbReference type="EMBL" id="ASA21238.1"/>
    </source>
</evidence>
<dbReference type="KEGG" id="pdh:B9T62_10840"/>
<feature type="transmembrane region" description="Helical" evidence="1">
    <location>
        <begin position="6"/>
        <end position="23"/>
    </location>
</feature>
<reference evidence="2 3" key="1">
    <citation type="submission" date="2017-06" db="EMBL/GenBank/DDBJ databases">
        <title>Complete genome sequence of Paenibacillus donghaensis KCTC 13049T isolated from East Sea sediment, South Korea.</title>
        <authorList>
            <person name="Jung B.K."/>
            <person name="Hong S.-J."/>
            <person name="Shin J.-H."/>
        </authorList>
    </citation>
    <scope>NUCLEOTIDE SEQUENCE [LARGE SCALE GENOMIC DNA]</scope>
    <source>
        <strain evidence="2 3">KCTC 13049</strain>
    </source>
</reference>
<sequence>MSEMFFILPKIIFILGVCFTLALSTRLTNVKGLGIGIGHLQKEDIDILDPAVKSKLRKAVIWTTIVCVFTTVIIGVIWEWVLPSAARWMSQFLLPALQVTLVIILSRPLFLVARRLKDSIEH</sequence>
<keyword evidence="3" id="KW-1185">Reference proteome</keyword>
<evidence type="ECO:0000313" key="3">
    <source>
        <dbReference type="Proteomes" id="UP000249890"/>
    </source>
</evidence>
<evidence type="ECO:0008006" key="4">
    <source>
        <dbReference type="Google" id="ProtNLM"/>
    </source>
</evidence>
<dbReference type="EMBL" id="CP021780">
    <property type="protein sequence ID" value="ASA21238.1"/>
    <property type="molecule type" value="Genomic_DNA"/>
</dbReference>
<gene>
    <name evidence="2" type="ORF">B9T62_10840</name>
</gene>
<dbReference type="AlphaFoldDB" id="A0A2Z2KQR5"/>
<name>A0A2Z2KQR5_9BACL</name>
<keyword evidence="1" id="KW-0812">Transmembrane</keyword>
<accession>A0A2Z2KQR5</accession>